<feature type="compositionally biased region" description="Basic and acidic residues" evidence="3">
    <location>
        <begin position="1044"/>
        <end position="1054"/>
    </location>
</feature>
<feature type="region of interest" description="Disordered" evidence="3">
    <location>
        <begin position="563"/>
        <end position="582"/>
    </location>
</feature>
<reference evidence="5 6" key="1">
    <citation type="submission" date="2015-03" db="EMBL/GenBank/DDBJ databases">
        <title>Draft genome of the nematode, Opisthorchis viverrini.</title>
        <authorList>
            <person name="Mitreva M."/>
        </authorList>
    </citation>
    <scope>NUCLEOTIDE SEQUENCE [LARGE SCALE GENOMIC DNA]</scope>
    <source>
        <strain evidence="5">Khon Kaen</strain>
    </source>
</reference>
<dbReference type="GO" id="GO:0015631">
    <property type="term" value="F:tubulin binding"/>
    <property type="evidence" value="ECO:0007669"/>
    <property type="project" value="TreeGrafter"/>
</dbReference>
<keyword evidence="2" id="KW-0175">Coiled coil</keyword>
<evidence type="ECO:0000256" key="3">
    <source>
        <dbReference type="SAM" id="MobiDB-lite"/>
    </source>
</evidence>
<organism evidence="5 6">
    <name type="scientific">Opisthorchis viverrini</name>
    <name type="common">Southeast Asian liver fluke</name>
    <dbReference type="NCBI Taxonomy" id="6198"/>
    <lineage>
        <taxon>Eukaryota</taxon>
        <taxon>Metazoa</taxon>
        <taxon>Spiralia</taxon>
        <taxon>Lophotrochozoa</taxon>
        <taxon>Platyhelminthes</taxon>
        <taxon>Trematoda</taxon>
        <taxon>Digenea</taxon>
        <taxon>Opisthorchiida</taxon>
        <taxon>Opisthorchiata</taxon>
        <taxon>Opisthorchiidae</taxon>
        <taxon>Opisthorchis</taxon>
    </lineage>
</organism>
<feature type="compositionally biased region" description="Polar residues" evidence="3">
    <location>
        <begin position="312"/>
        <end position="324"/>
    </location>
</feature>
<feature type="domain" description="Centromere protein J C-terminal" evidence="4">
    <location>
        <begin position="1151"/>
        <end position="1186"/>
    </location>
</feature>
<dbReference type="PANTHER" id="PTHR10331:SF6">
    <property type="entry name" value="SPINDLE ASSEMBLY ABNORMAL 4"/>
    <property type="match status" value="1"/>
</dbReference>
<dbReference type="Gene3D" id="2.60.450.20">
    <property type="match status" value="1"/>
</dbReference>
<feature type="domain" description="Centromere protein J C-terminal" evidence="4">
    <location>
        <begin position="1101"/>
        <end position="1130"/>
    </location>
</feature>
<feature type="compositionally biased region" description="Polar residues" evidence="3">
    <location>
        <begin position="570"/>
        <end position="582"/>
    </location>
</feature>
<proteinExistence type="inferred from homology"/>
<dbReference type="GO" id="GO:0005814">
    <property type="term" value="C:centriole"/>
    <property type="evidence" value="ECO:0007669"/>
    <property type="project" value="TreeGrafter"/>
</dbReference>
<feature type="region of interest" description="Disordered" evidence="3">
    <location>
        <begin position="613"/>
        <end position="644"/>
    </location>
</feature>
<evidence type="ECO:0000313" key="6">
    <source>
        <dbReference type="Proteomes" id="UP000243686"/>
    </source>
</evidence>
<comment type="similarity">
    <text evidence="1">Belongs to the TCP10 family.</text>
</comment>
<dbReference type="InterPro" id="IPR047002">
    <property type="entry name" value="Tcp10_C_sf"/>
</dbReference>
<dbReference type="EMBL" id="KV892298">
    <property type="protein sequence ID" value="OON21071.1"/>
    <property type="molecule type" value="Genomic_DNA"/>
</dbReference>
<dbReference type="PANTHER" id="PTHR10331">
    <property type="entry name" value="T COMPLEX PROTEIN 10"/>
    <property type="match status" value="1"/>
</dbReference>
<dbReference type="Proteomes" id="UP000243686">
    <property type="component" value="Unassembled WGS sequence"/>
</dbReference>
<evidence type="ECO:0000256" key="2">
    <source>
        <dbReference type="SAM" id="Coils"/>
    </source>
</evidence>
<dbReference type="GO" id="GO:0005813">
    <property type="term" value="C:centrosome"/>
    <property type="evidence" value="ECO:0007669"/>
    <property type="project" value="TreeGrafter"/>
</dbReference>
<feature type="region of interest" description="Disordered" evidence="3">
    <location>
        <begin position="1190"/>
        <end position="1222"/>
    </location>
</feature>
<feature type="region of interest" description="Disordered" evidence="3">
    <location>
        <begin position="151"/>
        <end position="196"/>
    </location>
</feature>
<dbReference type="GO" id="GO:0061511">
    <property type="term" value="P:centriole elongation"/>
    <property type="evidence" value="ECO:0007669"/>
    <property type="project" value="TreeGrafter"/>
</dbReference>
<protein>
    <submittedName>
        <fullName evidence="5">T-complex protein 10</fullName>
    </submittedName>
</protein>
<feature type="compositionally biased region" description="Polar residues" evidence="3">
    <location>
        <begin position="1007"/>
        <end position="1016"/>
    </location>
</feature>
<dbReference type="InterPro" id="IPR026581">
    <property type="entry name" value="TCP10L/CENPJ"/>
</dbReference>
<gene>
    <name evidence="5" type="ORF">X801_03037</name>
</gene>
<dbReference type="Pfam" id="PF07202">
    <property type="entry name" value="Tcp10_C"/>
    <property type="match status" value="3"/>
</dbReference>
<feature type="compositionally biased region" description="Low complexity" evidence="3">
    <location>
        <begin position="1283"/>
        <end position="1293"/>
    </location>
</feature>
<evidence type="ECO:0000256" key="1">
    <source>
        <dbReference type="ARBA" id="ARBA00005627"/>
    </source>
</evidence>
<feature type="region of interest" description="Disordered" evidence="3">
    <location>
        <begin position="511"/>
        <end position="545"/>
    </location>
</feature>
<feature type="coiled-coil region" evidence="2">
    <location>
        <begin position="685"/>
        <end position="830"/>
    </location>
</feature>
<evidence type="ECO:0000313" key="5">
    <source>
        <dbReference type="EMBL" id="OON21071.1"/>
    </source>
</evidence>
<accession>A0A1S8X362</accession>
<dbReference type="Gene3D" id="1.20.5.1700">
    <property type="match status" value="1"/>
</dbReference>
<dbReference type="GO" id="GO:0060271">
    <property type="term" value="P:cilium assembly"/>
    <property type="evidence" value="ECO:0007669"/>
    <property type="project" value="TreeGrafter"/>
</dbReference>
<dbReference type="InterPro" id="IPR009852">
    <property type="entry name" value="CENPJ_C_dom"/>
</dbReference>
<evidence type="ECO:0000259" key="4">
    <source>
        <dbReference type="Pfam" id="PF07202"/>
    </source>
</evidence>
<feature type="region of interest" description="Disordered" evidence="3">
    <location>
        <begin position="312"/>
        <end position="338"/>
    </location>
</feature>
<keyword evidence="6" id="KW-1185">Reference proteome</keyword>
<feature type="compositionally biased region" description="Basic and acidic residues" evidence="3">
    <location>
        <begin position="157"/>
        <end position="184"/>
    </location>
</feature>
<feature type="region of interest" description="Disordered" evidence="3">
    <location>
        <begin position="1282"/>
        <end position="1306"/>
    </location>
</feature>
<feature type="domain" description="Centromere protein J C-terminal" evidence="4">
    <location>
        <begin position="1237"/>
        <end position="1264"/>
    </location>
</feature>
<feature type="region of interest" description="Disordered" evidence="3">
    <location>
        <begin position="932"/>
        <end position="1092"/>
    </location>
</feature>
<sequence>MTRCLDRPAIFNPSESWVWKSGVKVDYAPEDTLKSVIFSAADSRQDIRARSFADATCVNGHLQKALKEVEWILDKHQEPRTNQYVARYRFPNVAEESGDSTSTEVDYCGGFSSAIEASLFNRIIVDNHLCAVYLPTFIRIHTSRGIVHSLLEPQSPGRRENPEDFMKAEESSRNETNKNEREKNSGGTTHKRPIPPRVVITKPAPFLKRRQGMAAWCSKIRRQGLPVRDPAGELRKKQHTVQSSIIQNNSVGFVQPNQRHSLPHAHSQNVVGGFSPPTQISPLQDPAGGLLCGLMPWKKSISNSKIEIAEQQLNSHSPASSASNIEKLPAPNSSVSQNGLHNEVSDLEEFELLEEIAENSSFSSLTTSFISKLGKNSLRDRLQRAEERIEKMSLVDGSMAFNGNRNADIQYDPPVLRSHDLMGDASKGLFVLSWIAMPYRAYFVSRNSVHQSALQSTPERNILSTANKHRSDSGIGILRSTSAERPTDGILAKGGPKKDKKVTRFHLVREATSTSREDVSLNGSAREVQVGETPAEQQLKRDNTHGSMEFDDMNSWNCDATNEVQHHQRSPMNAGSPQLANGTTVDAERFPHEANNKSPSSGGRLGETCTATIPLVKRQSTTHRSLGASLHSGSKSPSPQRPAVPSYETEIIALADEFVEKLKRDPQSAVGRTYVESQAAIRQWITRLESEVRRFKTENTNLLRLKAEREESMKRLECETKKFEEMREKERKLFSDYKENEMRKLKKERRVLDEYQRALKSMPAKKEREEIERLRDELQEARSDLSRREVRWHAAIARLRSRIEELEAERDELKTRVHRLEGDRIELQAQLNTSRSANGSLARTQIRRTASSVGISRQLSFCNGANALSLTRLERRLWKTLLISKGHFCFVFTHPIFVMLSGLTLLERIFGALSLNAVTQSIILKGSRTTSTETSSLPAVNKAGRSKRGNQPLGGYRWTSRSGSHSAGLDTLVGVGTKHRSSTIGSGVDRPLSARDSVSSSGRPSSLITRRATSTDGTRESVHSGGYYTGEDDCLSLTSGGNADTERHDNKSGIDLDQISPATVPVQPQLDRSALGPSKRSAADEKLPVPGTAASGAVVHSVKHPDGSSEETYANGATVISYANGSVKEVFPDRKTVLVSLFNGDIKRTLPDGRVIYHYAGDGTVQITYPDGAEEINYADGRQEIIHPKSTQKSQGENAVKLSGSELTSRRLPNGDREISLPNGQREVHSVTGIKCRIYPDGTTKTVFPDGRHETRYSSGRLRVKDAQGNLILDTRLPVSVLPSQPSIQSSNSSPPPKPTADSRKS</sequence>
<name>A0A1S8X362_OPIVI</name>
<feature type="compositionally biased region" description="Low complexity" evidence="3">
    <location>
        <begin position="994"/>
        <end position="1006"/>
    </location>
</feature>
<feature type="non-terminal residue" evidence="5">
    <location>
        <position position="1306"/>
    </location>
</feature>